<dbReference type="InterPro" id="IPR025306">
    <property type="entry name" value="Zn-bnd_dom_prob"/>
</dbReference>
<gene>
    <name evidence="3" type="ORF">METZ01_LOCUS1480</name>
</gene>
<dbReference type="NCBIfam" id="TIGR04272">
    <property type="entry name" value="cxxc_cxxc_Mbark"/>
    <property type="match status" value="1"/>
</dbReference>
<dbReference type="Pfam" id="PF23477">
    <property type="entry name" value="zf_Tbcl_2"/>
    <property type="match status" value="1"/>
</dbReference>
<dbReference type="EMBL" id="UINC01000077">
    <property type="protein sequence ID" value="SUZ48626.1"/>
    <property type="molecule type" value="Genomic_DNA"/>
</dbReference>
<accession>A0A381N214</accession>
<reference evidence="3" key="1">
    <citation type="submission" date="2018-05" db="EMBL/GenBank/DDBJ databases">
        <authorList>
            <person name="Lanie J.A."/>
            <person name="Ng W.-L."/>
            <person name="Kazmierczak K.M."/>
            <person name="Andrzejewski T.M."/>
            <person name="Davidsen T.M."/>
            <person name="Wayne K.J."/>
            <person name="Tettelin H."/>
            <person name="Glass J.I."/>
            <person name="Rusch D."/>
            <person name="Podicherti R."/>
            <person name="Tsui H.-C.T."/>
            <person name="Winkler M.E."/>
        </authorList>
    </citation>
    <scope>NUCLEOTIDE SEQUENCE</scope>
</reference>
<feature type="non-terminal residue" evidence="3">
    <location>
        <position position="1"/>
    </location>
</feature>
<feature type="domain" description="Probable zinc-binding" evidence="1">
    <location>
        <begin position="2"/>
        <end position="40"/>
    </location>
</feature>
<name>A0A381N214_9ZZZZ</name>
<dbReference type="AlphaFoldDB" id="A0A381N214"/>
<evidence type="ECO:0000313" key="3">
    <source>
        <dbReference type="EMBL" id="SUZ48626.1"/>
    </source>
</evidence>
<protein>
    <submittedName>
        <fullName evidence="3">Uncharacterized protein</fullName>
    </submittedName>
</protein>
<dbReference type="InterPro" id="IPR026363">
    <property type="entry name" value="CxxC-x17-CxxC_dom"/>
</dbReference>
<proteinExistence type="predicted"/>
<feature type="domain" description="CxxC-x17-CxxC" evidence="2">
    <location>
        <begin position="51"/>
        <end position="87"/>
    </location>
</feature>
<organism evidence="3">
    <name type="scientific">marine metagenome</name>
    <dbReference type="NCBI Taxonomy" id="408172"/>
    <lineage>
        <taxon>unclassified sequences</taxon>
        <taxon>metagenomes</taxon>
        <taxon>ecological metagenomes</taxon>
    </lineage>
</organism>
<evidence type="ECO:0000259" key="2">
    <source>
        <dbReference type="Pfam" id="PF23477"/>
    </source>
</evidence>
<sequence>VECGGEFIFTAGEQEFFQARGFGNEPKRCRSCRAVRRSEQRSGGMYQDGPREMYPITCAECGSDAMVPFRPRGDRPVYCSDCFSKMRAQSLPVD</sequence>
<evidence type="ECO:0000259" key="1">
    <source>
        <dbReference type="Pfam" id="PF13451"/>
    </source>
</evidence>
<dbReference type="Pfam" id="PF13451">
    <property type="entry name" value="zf_Tbcl"/>
    <property type="match status" value="1"/>
</dbReference>